<keyword evidence="3" id="KW-0804">Transcription</keyword>
<dbReference type="Pfam" id="PF00440">
    <property type="entry name" value="TetR_N"/>
    <property type="match status" value="1"/>
</dbReference>
<accession>A0ABY8VWG5</accession>
<dbReference type="SUPFAM" id="SSF46689">
    <property type="entry name" value="Homeodomain-like"/>
    <property type="match status" value="1"/>
</dbReference>
<proteinExistence type="predicted"/>
<evidence type="ECO:0000256" key="4">
    <source>
        <dbReference type="PROSITE-ProRule" id="PRU00335"/>
    </source>
</evidence>
<name>A0ABY8VWG5_9MYCO</name>
<dbReference type="Gene3D" id="1.10.357.10">
    <property type="entry name" value="Tetracycline Repressor, domain 2"/>
    <property type="match status" value="1"/>
</dbReference>
<dbReference type="RefSeq" id="WP_285187132.1">
    <property type="nucleotide sequence ID" value="NZ_CP126981.1"/>
</dbReference>
<feature type="domain" description="HTH tetR-type" evidence="5">
    <location>
        <begin position="21"/>
        <end position="84"/>
    </location>
</feature>
<reference evidence="6 7" key="1">
    <citation type="journal article" date="2023" name="Microbiol. Resour. Announc.">
        <title>Complete Genome Sequence of Mycobacterium wuenschmanii, a novel Nontuberculous Mycobacterium Isolated from a captive population of Amazon Milk Frogs.</title>
        <authorList>
            <person name="Hicks J."/>
            <person name="Zeineldin M."/>
            <person name="Ward H."/>
            <person name="Wuenschmann A."/>
            <person name="Camp P."/>
            <person name="Farrell D."/>
            <person name="Lehman K."/>
            <person name="Thacker T."/>
            <person name="Cuthbert E."/>
        </authorList>
    </citation>
    <scope>NUCLEOTIDE SEQUENCE [LARGE SCALE GENOMIC DNA]</scope>
    <source>
        <strain evidence="6 7">Wuenschmanii</strain>
    </source>
</reference>
<evidence type="ECO:0000313" key="6">
    <source>
        <dbReference type="EMBL" id="WIM87416.1"/>
    </source>
</evidence>
<evidence type="ECO:0000313" key="7">
    <source>
        <dbReference type="Proteomes" id="UP001236585"/>
    </source>
</evidence>
<organism evidence="6 7">
    <name type="scientific">Candidatus Mycobacterium wuenschmannii</name>
    <dbReference type="NCBI Taxonomy" id="3027808"/>
    <lineage>
        <taxon>Bacteria</taxon>
        <taxon>Bacillati</taxon>
        <taxon>Actinomycetota</taxon>
        <taxon>Actinomycetes</taxon>
        <taxon>Mycobacteriales</taxon>
        <taxon>Mycobacteriaceae</taxon>
        <taxon>Mycobacterium</taxon>
    </lineage>
</organism>
<dbReference type="Proteomes" id="UP001236585">
    <property type="component" value="Chromosome"/>
</dbReference>
<keyword evidence="7" id="KW-1185">Reference proteome</keyword>
<dbReference type="InterPro" id="IPR050109">
    <property type="entry name" value="HTH-type_TetR-like_transc_reg"/>
</dbReference>
<dbReference type="InterPro" id="IPR009057">
    <property type="entry name" value="Homeodomain-like_sf"/>
</dbReference>
<dbReference type="PANTHER" id="PTHR30055">
    <property type="entry name" value="HTH-TYPE TRANSCRIPTIONAL REGULATOR RUTR"/>
    <property type="match status" value="1"/>
</dbReference>
<sequence>MSELSTPRRSYHSPARQKAAAATRDRIVDAGGRLVRGFTTWDWDELTFRAVAERAGVSERTVYRHFPTERHLHDAIMARLEDEAGIAYEDVELDTLGDVTARVFASLKRFAVRDATPQGSAFVGADVRRHDALDRAVAARAPELSDAQRRAFAGLLDVLWSPTTYERLVGAWNLEKAEAVDAVQWLIAKVVGAIDANEVL</sequence>
<evidence type="ECO:0000256" key="3">
    <source>
        <dbReference type="ARBA" id="ARBA00023163"/>
    </source>
</evidence>
<gene>
    <name evidence="6" type="ORF">PT015_21655</name>
</gene>
<dbReference type="InterPro" id="IPR001647">
    <property type="entry name" value="HTH_TetR"/>
</dbReference>
<dbReference type="PROSITE" id="PS50977">
    <property type="entry name" value="HTH_TETR_2"/>
    <property type="match status" value="1"/>
</dbReference>
<keyword evidence="1" id="KW-0805">Transcription regulation</keyword>
<dbReference type="EMBL" id="CP126981">
    <property type="protein sequence ID" value="WIM87416.1"/>
    <property type="molecule type" value="Genomic_DNA"/>
</dbReference>
<evidence type="ECO:0000259" key="5">
    <source>
        <dbReference type="PROSITE" id="PS50977"/>
    </source>
</evidence>
<feature type="DNA-binding region" description="H-T-H motif" evidence="4">
    <location>
        <begin position="47"/>
        <end position="66"/>
    </location>
</feature>
<keyword evidence="2 4" id="KW-0238">DNA-binding</keyword>
<protein>
    <submittedName>
        <fullName evidence="6">TetR/AcrR family transcriptional regulator</fullName>
    </submittedName>
</protein>
<evidence type="ECO:0000256" key="1">
    <source>
        <dbReference type="ARBA" id="ARBA00023015"/>
    </source>
</evidence>
<dbReference type="PANTHER" id="PTHR30055:SF234">
    <property type="entry name" value="HTH-TYPE TRANSCRIPTIONAL REGULATOR BETI"/>
    <property type="match status" value="1"/>
</dbReference>
<evidence type="ECO:0000256" key="2">
    <source>
        <dbReference type="ARBA" id="ARBA00023125"/>
    </source>
</evidence>